<feature type="chain" id="PRO_5035292771" description="Thiol:disulfide interchange protein DsbD N-terminal domain-containing protein" evidence="1">
    <location>
        <begin position="21"/>
        <end position="262"/>
    </location>
</feature>
<feature type="domain" description="Thiol:disulfide interchange protein DsbD N-terminal" evidence="2">
    <location>
        <begin position="43"/>
        <end position="149"/>
    </location>
</feature>
<dbReference type="EMBL" id="BMZQ01000001">
    <property type="protein sequence ID" value="GHD05982.1"/>
    <property type="molecule type" value="Genomic_DNA"/>
</dbReference>
<proteinExistence type="predicted"/>
<evidence type="ECO:0000256" key="1">
    <source>
        <dbReference type="SAM" id="SignalP"/>
    </source>
</evidence>
<dbReference type="AlphaFoldDB" id="A0A8J3GK87"/>
<dbReference type="InterPro" id="IPR028250">
    <property type="entry name" value="DsbDN"/>
</dbReference>
<keyword evidence="1" id="KW-0732">Signal</keyword>
<comment type="caution">
    <text evidence="3">The sequence shown here is derived from an EMBL/GenBank/DDBJ whole genome shotgun (WGS) entry which is preliminary data.</text>
</comment>
<reference evidence="3" key="1">
    <citation type="journal article" date="2014" name="Int. J. Syst. Evol. Microbiol.">
        <title>Complete genome sequence of Corynebacterium casei LMG S-19264T (=DSM 44701T), isolated from a smear-ripened cheese.</title>
        <authorList>
            <consortium name="US DOE Joint Genome Institute (JGI-PGF)"/>
            <person name="Walter F."/>
            <person name="Albersmeier A."/>
            <person name="Kalinowski J."/>
            <person name="Ruckert C."/>
        </authorList>
    </citation>
    <scope>NUCLEOTIDE SEQUENCE</scope>
    <source>
        <strain evidence="3">KCTC 42249</strain>
    </source>
</reference>
<evidence type="ECO:0000313" key="4">
    <source>
        <dbReference type="Proteomes" id="UP000630142"/>
    </source>
</evidence>
<evidence type="ECO:0000313" key="3">
    <source>
        <dbReference type="EMBL" id="GHD05982.1"/>
    </source>
</evidence>
<dbReference type="Pfam" id="PF11412">
    <property type="entry name" value="DsbD_N"/>
    <property type="match status" value="1"/>
</dbReference>
<reference evidence="3" key="2">
    <citation type="submission" date="2020-09" db="EMBL/GenBank/DDBJ databases">
        <authorList>
            <person name="Sun Q."/>
            <person name="Kim S."/>
        </authorList>
    </citation>
    <scope>NUCLEOTIDE SEQUENCE</scope>
    <source>
        <strain evidence="3">KCTC 42249</strain>
    </source>
</reference>
<gene>
    <name evidence="3" type="ORF">GCM10016234_02810</name>
</gene>
<name>A0A8J3GK87_9HYPH</name>
<dbReference type="Proteomes" id="UP000630142">
    <property type="component" value="Unassembled WGS sequence"/>
</dbReference>
<organism evidence="3 4">
    <name type="scientific">Tianweitania populi</name>
    <dbReference type="NCBI Taxonomy" id="1607949"/>
    <lineage>
        <taxon>Bacteria</taxon>
        <taxon>Pseudomonadati</taxon>
        <taxon>Pseudomonadota</taxon>
        <taxon>Alphaproteobacteria</taxon>
        <taxon>Hyphomicrobiales</taxon>
        <taxon>Phyllobacteriaceae</taxon>
        <taxon>Tianweitania</taxon>
    </lineage>
</organism>
<dbReference type="RefSeq" id="WP_189501150.1">
    <property type="nucleotide sequence ID" value="NZ_BMZQ01000001.1"/>
</dbReference>
<accession>A0A8J3GK87</accession>
<feature type="signal peptide" evidence="1">
    <location>
        <begin position="1"/>
        <end position="20"/>
    </location>
</feature>
<evidence type="ECO:0000259" key="2">
    <source>
        <dbReference type="Pfam" id="PF11412"/>
    </source>
</evidence>
<keyword evidence="4" id="KW-1185">Reference proteome</keyword>
<sequence length="262" mass="27213">MSQKAALALVLLLVALPAQAASSAWFETEGGRIRLVTTGVPAADGTLRAALQIDVAPGWKTYWRDPGDAGVPPQITFPAASGVTTAEIGFPVPQRFDDGASHWAGYEWPIALALTLHAAPGKTTGTLEADVFMGLCQSICVPVQAQLILDPHHNADDMFDRASVNAAFDSLPAKASASFGVTAARIEGDMLIVETAAPSRDRLTLFLASNGGFEFGVPKHEKGGARFAVPLLARPKDAATSASVAYTLSSGDAAVDGAFTLP</sequence>
<protein>
    <recommendedName>
        <fullName evidence="2">Thiol:disulfide interchange protein DsbD N-terminal domain-containing protein</fullName>
    </recommendedName>
</protein>